<dbReference type="Proteomes" id="UP000482295">
    <property type="component" value="Unassembled WGS sequence"/>
</dbReference>
<evidence type="ECO:0000313" key="2">
    <source>
        <dbReference type="Proteomes" id="UP000482295"/>
    </source>
</evidence>
<dbReference type="EMBL" id="VVIQ01000002">
    <property type="protein sequence ID" value="MUL27148.1"/>
    <property type="molecule type" value="Genomic_DNA"/>
</dbReference>
<keyword evidence="2" id="KW-1185">Reference proteome</keyword>
<proteinExistence type="predicted"/>
<accession>A0A7C9HD39</accession>
<protein>
    <submittedName>
        <fullName evidence="1">Uncharacterized protein</fullName>
    </submittedName>
</protein>
<evidence type="ECO:0000313" key="1">
    <source>
        <dbReference type="EMBL" id="MUL27148.1"/>
    </source>
</evidence>
<reference evidence="1 2" key="1">
    <citation type="submission" date="2019-09" db="EMBL/GenBank/DDBJ databases">
        <title>Prevotella A2879 sp. nov., isolated from an abscess of a patient.</title>
        <authorList>
            <person name="Buhl M."/>
            <person name="Oberhettinger P."/>
        </authorList>
    </citation>
    <scope>NUCLEOTIDE SEQUENCE [LARGE SCALE GENOMIC DNA]</scope>
    <source>
        <strain evidence="1 2">A2879</strain>
    </source>
</reference>
<comment type="caution">
    <text evidence="1">The sequence shown here is derived from an EMBL/GenBank/DDBJ whole genome shotgun (WGS) entry which is preliminary data.</text>
</comment>
<sequence length="236" mass="27356">MDKEKQLELDIADTIIDRPKGFSVGRRHFYLYPVTLGKMYLQQRIIDTLNIDNDLLQRNPYAEALRIVSTNKEECCLLLAYHTLQKKEDILSNRKVTIRKNIFLKEITNEDIATLLITCISDNKVELFLRHLKIDEEIEKMSEVSKAKDDRSTLSFGGKSIYGTLIDAACERYKWSFDYVVWGISYTNLQLLLKDSIKSVYLTDEERKRVHINDSSVTDGNSKEAVMEAISSMSWK</sequence>
<dbReference type="RefSeq" id="WP_155715182.1">
    <property type="nucleotide sequence ID" value="NZ_VVIQ01000002.1"/>
</dbReference>
<gene>
    <name evidence="1" type="ORF">F0475_02155</name>
</gene>
<dbReference type="AlphaFoldDB" id="A0A7C9HD39"/>
<organism evidence="1 2">
    <name type="scientific">Prevotella vespertina</name>
    <dbReference type="NCBI Taxonomy" id="2608404"/>
    <lineage>
        <taxon>Bacteria</taxon>
        <taxon>Pseudomonadati</taxon>
        <taxon>Bacteroidota</taxon>
        <taxon>Bacteroidia</taxon>
        <taxon>Bacteroidales</taxon>
        <taxon>Prevotellaceae</taxon>
        <taxon>Prevotella</taxon>
    </lineage>
</organism>
<name>A0A7C9HD39_9BACT</name>